<evidence type="ECO:0000313" key="3">
    <source>
        <dbReference type="EMBL" id="PIP73070.1"/>
    </source>
</evidence>
<gene>
    <name evidence="3" type="ORF">COW88_03110</name>
</gene>
<dbReference type="AlphaFoldDB" id="A0A2H0CUK3"/>
<keyword evidence="1" id="KW-0812">Transmembrane</keyword>
<name>A0A2H0CUK3_9BACT</name>
<protein>
    <recommendedName>
        <fullName evidence="2">DUF7282 domain-containing protein</fullName>
    </recommendedName>
</protein>
<evidence type="ECO:0000313" key="4">
    <source>
        <dbReference type="Proteomes" id="UP000230638"/>
    </source>
</evidence>
<dbReference type="Proteomes" id="UP000230638">
    <property type="component" value="Unassembled WGS sequence"/>
</dbReference>
<organism evidence="3 4">
    <name type="scientific">Candidatus Lloydbacteria bacterium CG22_combo_CG10-13_8_21_14_all_47_15</name>
    <dbReference type="NCBI Taxonomy" id="1974635"/>
    <lineage>
        <taxon>Bacteria</taxon>
        <taxon>Candidatus Lloydiibacteriota</taxon>
    </lineage>
</organism>
<dbReference type="EMBL" id="PCTL01000031">
    <property type="protein sequence ID" value="PIP73070.1"/>
    <property type="molecule type" value="Genomic_DNA"/>
</dbReference>
<comment type="caution">
    <text evidence="3">The sequence shown here is derived from an EMBL/GenBank/DDBJ whole genome shotgun (WGS) entry which is preliminary data.</text>
</comment>
<feature type="transmembrane region" description="Helical" evidence="1">
    <location>
        <begin position="59"/>
        <end position="77"/>
    </location>
</feature>
<evidence type="ECO:0000256" key="1">
    <source>
        <dbReference type="SAM" id="Phobius"/>
    </source>
</evidence>
<accession>A0A2H0CUK3</accession>
<sequence length="226" mass="24351">MRLTFFAVLVAFATTLSEDKPMQYSMDYKQNKNYKEVPNAPLPVREHEDREALATKKQMFIVFLIGLIIGFGSFWLWDGGTMKDRGNSVANEEVKDTDTAGDVLTGSGEIVGATKNSVIISNQTAGSAVTIKKAVLSENAWVAIHESIDGAPGSILGAARFDAGEYAFVTVDLLREIEAGKTYFAALRKDDGVIGFDINTDIPITTDAGDTVLVSFTTLTPSPSGQ</sequence>
<reference evidence="3 4" key="1">
    <citation type="submission" date="2017-09" db="EMBL/GenBank/DDBJ databases">
        <title>Depth-based differentiation of microbial function through sediment-hosted aquifers and enrichment of novel symbionts in the deep terrestrial subsurface.</title>
        <authorList>
            <person name="Probst A.J."/>
            <person name="Ladd B."/>
            <person name="Jarett J.K."/>
            <person name="Geller-Mcgrath D.E."/>
            <person name="Sieber C.M."/>
            <person name="Emerson J.B."/>
            <person name="Anantharaman K."/>
            <person name="Thomas B.C."/>
            <person name="Malmstrom R."/>
            <person name="Stieglmeier M."/>
            <person name="Klingl A."/>
            <person name="Woyke T."/>
            <person name="Ryan C.M."/>
            <person name="Banfield J.F."/>
        </authorList>
    </citation>
    <scope>NUCLEOTIDE SEQUENCE [LARGE SCALE GENOMIC DNA]</scope>
    <source>
        <strain evidence="3">CG22_combo_CG10-13_8_21_14_all_47_15</strain>
    </source>
</reference>
<keyword evidence="1" id="KW-1133">Transmembrane helix</keyword>
<proteinExistence type="predicted"/>
<dbReference type="InterPro" id="IPR055706">
    <property type="entry name" value="Slg1/2_DUF7282"/>
</dbReference>
<dbReference type="Pfam" id="PF23951">
    <property type="entry name" value="DUF7282"/>
    <property type="match status" value="1"/>
</dbReference>
<keyword evidence="1" id="KW-0472">Membrane</keyword>
<evidence type="ECO:0000259" key="2">
    <source>
        <dbReference type="Pfam" id="PF23951"/>
    </source>
</evidence>
<feature type="domain" description="DUF7282" evidence="2">
    <location>
        <begin position="117"/>
        <end position="214"/>
    </location>
</feature>